<dbReference type="EMBL" id="BPRE01000004">
    <property type="protein sequence ID" value="GJE75072.1"/>
    <property type="molecule type" value="Genomic_DNA"/>
</dbReference>
<protein>
    <recommendedName>
        <fullName evidence="5">PepSY domain-containing protein</fullName>
    </recommendedName>
</protein>
<feature type="region of interest" description="Disordered" evidence="1">
    <location>
        <begin position="504"/>
        <end position="545"/>
    </location>
</feature>
<dbReference type="InterPro" id="IPR005625">
    <property type="entry name" value="PepSY-ass_TM"/>
</dbReference>
<dbReference type="PANTHER" id="PTHR34219:SF4">
    <property type="entry name" value="PEPSY DOMAIN-CONTAINING PROTEIN"/>
    <property type="match status" value="1"/>
</dbReference>
<organism evidence="3 4">
    <name type="scientific">Methylorubrum suomiense</name>
    <dbReference type="NCBI Taxonomy" id="144191"/>
    <lineage>
        <taxon>Bacteria</taxon>
        <taxon>Pseudomonadati</taxon>
        <taxon>Pseudomonadota</taxon>
        <taxon>Alphaproteobacteria</taxon>
        <taxon>Hyphomicrobiales</taxon>
        <taxon>Methylobacteriaceae</taxon>
        <taxon>Methylorubrum</taxon>
    </lineage>
</organism>
<name>A0ABQ4US39_9HYPH</name>
<dbReference type="PANTHER" id="PTHR34219">
    <property type="entry name" value="IRON-REGULATED INNER MEMBRANE PROTEIN-RELATED"/>
    <property type="match status" value="1"/>
</dbReference>
<feature type="transmembrane region" description="Helical" evidence="2">
    <location>
        <begin position="12"/>
        <end position="36"/>
    </location>
</feature>
<sequence>MKGSFRQSMAWLHTWAGLVVGWVLFAVFVTGTASYYRADISRWMRPELTKVSPLTHAELPAAAERAVAYLEKHASEARTWFIGLPHGDEPVLDLFWRIRPGAPPGHVILDARTGAEMALRKTMAGDFLYRFHFELHLPPIWGRWIVGICAMIMLVALISGIITHKRIFSDFFTFRRDKAPRRSFLDAHNVTGVLALPYHLMITYTGIVTLSMMYMPWGVTTAYRGDSQAYFSEAGFVTKSRPVANRPAPPAPIGPMVERALATFPERLGRVSIAHHGDAHATVIAAFEEPHGLSHEHPQIAFDGVTGAVLEVVNGGLKPAAKTFSTMVGLHEAHFAGPTLRLLFFLCGVMGSAMVATGLVLWTLARLPKANERPFFGLRLVQALNIASVAGLPAAVATYFLANRLLPPDLAGRSDWEIRAFFAAWIAAALIPLARPHRRAWSEMLGLVAGLCLAVVLADIATVETHPLRRLGAGEALFLWFDGALLAMACLFAVAVRKVARYQAPSRAERSREAPRPSAAVRSSERPAPLHAAPPPLAAAEPERA</sequence>
<feature type="transmembrane region" description="Helical" evidence="2">
    <location>
        <begin position="376"/>
        <end position="396"/>
    </location>
</feature>
<feature type="transmembrane region" description="Helical" evidence="2">
    <location>
        <begin position="416"/>
        <end position="433"/>
    </location>
</feature>
<feature type="transmembrane region" description="Helical" evidence="2">
    <location>
        <begin position="342"/>
        <end position="364"/>
    </location>
</feature>
<keyword evidence="2" id="KW-0472">Membrane</keyword>
<dbReference type="RefSeq" id="WP_137827894.1">
    <property type="nucleotide sequence ID" value="NZ_BPRE01000004.1"/>
</dbReference>
<feature type="transmembrane region" description="Helical" evidence="2">
    <location>
        <begin position="184"/>
        <end position="207"/>
    </location>
</feature>
<evidence type="ECO:0000256" key="1">
    <source>
        <dbReference type="SAM" id="MobiDB-lite"/>
    </source>
</evidence>
<feature type="transmembrane region" description="Helical" evidence="2">
    <location>
        <begin position="445"/>
        <end position="465"/>
    </location>
</feature>
<evidence type="ECO:0000313" key="4">
    <source>
        <dbReference type="Proteomes" id="UP001055093"/>
    </source>
</evidence>
<evidence type="ECO:0000256" key="2">
    <source>
        <dbReference type="SAM" id="Phobius"/>
    </source>
</evidence>
<evidence type="ECO:0000313" key="3">
    <source>
        <dbReference type="EMBL" id="GJE75072.1"/>
    </source>
</evidence>
<keyword evidence="2" id="KW-0812">Transmembrane</keyword>
<reference evidence="3" key="1">
    <citation type="journal article" date="2021" name="Front. Microbiol.">
        <title>Comprehensive Comparative Genomics and Phenotyping of Methylobacterium Species.</title>
        <authorList>
            <person name="Alessa O."/>
            <person name="Ogura Y."/>
            <person name="Fujitani Y."/>
            <person name="Takami H."/>
            <person name="Hayashi T."/>
            <person name="Sahin N."/>
            <person name="Tani A."/>
        </authorList>
    </citation>
    <scope>NUCLEOTIDE SEQUENCE</scope>
    <source>
        <strain evidence="3">DSM 14458</strain>
    </source>
</reference>
<accession>A0ABQ4US39</accession>
<feature type="transmembrane region" description="Helical" evidence="2">
    <location>
        <begin position="141"/>
        <end position="163"/>
    </location>
</feature>
<dbReference type="Pfam" id="PF03929">
    <property type="entry name" value="PepSY_TM"/>
    <property type="match status" value="1"/>
</dbReference>
<dbReference type="Proteomes" id="UP001055093">
    <property type="component" value="Unassembled WGS sequence"/>
</dbReference>
<keyword evidence="2" id="KW-1133">Transmembrane helix</keyword>
<keyword evidence="4" id="KW-1185">Reference proteome</keyword>
<proteinExistence type="predicted"/>
<reference evidence="3" key="2">
    <citation type="submission" date="2021-08" db="EMBL/GenBank/DDBJ databases">
        <authorList>
            <person name="Tani A."/>
            <person name="Ola A."/>
            <person name="Ogura Y."/>
            <person name="Katsura K."/>
            <person name="Hayashi T."/>
        </authorList>
    </citation>
    <scope>NUCLEOTIDE SEQUENCE</scope>
    <source>
        <strain evidence="3">DSM 14458</strain>
    </source>
</reference>
<evidence type="ECO:0008006" key="5">
    <source>
        <dbReference type="Google" id="ProtNLM"/>
    </source>
</evidence>
<comment type="caution">
    <text evidence="3">The sequence shown here is derived from an EMBL/GenBank/DDBJ whole genome shotgun (WGS) entry which is preliminary data.</text>
</comment>
<feature type="transmembrane region" description="Helical" evidence="2">
    <location>
        <begin position="477"/>
        <end position="496"/>
    </location>
</feature>
<gene>
    <name evidence="3" type="ORF">BGCPKDLD_1649</name>
</gene>